<evidence type="ECO:0000256" key="3">
    <source>
        <dbReference type="ARBA" id="ARBA00022475"/>
    </source>
</evidence>
<evidence type="ECO:0000256" key="4">
    <source>
        <dbReference type="ARBA" id="ARBA00022597"/>
    </source>
</evidence>
<keyword evidence="4" id="KW-0762">Sugar transport</keyword>
<evidence type="ECO:0000256" key="5">
    <source>
        <dbReference type="ARBA" id="ARBA00022683"/>
    </source>
</evidence>
<dbReference type="EMBL" id="CP084389">
    <property type="protein sequence ID" value="UZX30308.1"/>
    <property type="molecule type" value="Genomic_DNA"/>
</dbReference>
<feature type="transmembrane region" description="Helical" evidence="9">
    <location>
        <begin position="12"/>
        <end position="31"/>
    </location>
</feature>
<feature type="transmembrane region" description="Helical" evidence="9">
    <location>
        <begin position="136"/>
        <end position="162"/>
    </location>
</feature>
<dbReference type="InterPro" id="IPR004703">
    <property type="entry name" value="PTS_sugar-sp_permease"/>
</dbReference>
<name>A0AA47GHL7_9LACO</name>
<evidence type="ECO:0000256" key="6">
    <source>
        <dbReference type="ARBA" id="ARBA00022692"/>
    </source>
</evidence>
<dbReference type="PANTHER" id="PTHR37324:SF2">
    <property type="entry name" value="PTS SYSTEM GALACTITOL-SPECIFIC EIIC COMPONENT"/>
    <property type="match status" value="1"/>
</dbReference>
<protein>
    <submittedName>
        <fullName evidence="11">PTS galactitol transporter subunit IIC</fullName>
    </submittedName>
</protein>
<organism evidence="11 12">
    <name type="scientific">Lactobacillus helsingborgensis</name>
    <dbReference type="NCBI Taxonomy" id="1218494"/>
    <lineage>
        <taxon>Bacteria</taxon>
        <taxon>Bacillati</taxon>
        <taxon>Bacillota</taxon>
        <taxon>Bacilli</taxon>
        <taxon>Lactobacillales</taxon>
        <taxon>Lactobacillaceae</taxon>
        <taxon>Lactobacillus</taxon>
    </lineage>
</organism>
<keyword evidence="3" id="KW-1003">Cell membrane</keyword>
<feature type="transmembrane region" description="Helical" evidence="9">
    <location>
        <begin position="92"/>
        <end position="116"/>
    </location>
</feature>
<dbReference type="InterPro" id="IPR013853">
    <property type="entry name" value="EIIC-GAT"/>
</dbReference>
<dbReference type="InterPro" id="IPR013014">
    <property type="entry name" value="PTS_EIIC_2"/>
</dbReference>
<evidence type="ECO:0000256" key="8">
    <source>
        <dbReference type="ARBA" id="ARBA00023136"/>
    </source>
</evidence>
<feature type="transmembrane region" description="Helical" evidence="9">
    <location>
        <begin position="308"/>
        <end position="327"/>
    </location>
</feature>
<feature type="transmembrane region" description="Helical" evidence="9">
    <location>
        <begin position="333"/>
        <end position="352"/>
    </location>
</feature>
<feature type="transmembrane region" description="Helical" evidence="9">
    <location>
        <begin position="359"/>
        <end position="378"/>
    </location>
</feature>
<dbReference type="AlphaFoldDB" id="A0AA47GHL7"/>
<evidence type="ECO:0000256" key="7">
    <source>
        <dbReference type="ARBA" id="ARBA00022989"/>
    </source>
</evidence>
<keyword evidence="8 9" id="KW-0472">Membrane</keyword>
<dbReference type="GO" id="GO:0015577">
    <property type="term" value="F:galactitol transmembrane transporter activity"/>
    <property type="evidence" value="ECO:0007669"/>
    <property type="project" value="InterPro"/>
</dbReference>
<evidence type="ECO:0000256" key="1">
    <source>
        <dbReference type="ARBA" id="ARBA00004651"/>
    </source>
</evidence>
<evidence type="ECO:0000256" key="9">
    <source>
        <dbReference type="SAM" id="Phobius"/>
    </source>
</evidence>
<evidence type="ECO:0000313" key="12">
    <source>
        <dbReference type="Proteomes" id="UP001164557"/>
    </source>
</evidence>
<sequence length="416" mass="44681">MEILGQIFKTIINIGATALLPIIIFILGMIFRMKIGDAIKSGLTVGIGFMGLTLVVNLLTASLKPAVDYYSKLGTGYTITDIGWPAVGAASWVAPFAGLAILLGIIINIVLVRTGLTKTMNVDIWNYMHFLIPGSLAYVLFNNFWIGLLVTVGMSVIALFIGDKLAPKWQNYFGLDGTTCTTIIYTAWVMPFAWLINKLIDFIPGLNKVDLSLEKVNKKLGVFGESSVIGTIVGILLALLTRQNLAHTVTMAIGIASVMVLMPKMVGVLMEGISPVGKAARSTMTKQMGKKANLNIGMDIALGLGDPATETATVITIPLVILCALFLPNIRLFPVGLLMSIIYISVAGTLMTKGNLFRTILIGVIFCSVTLYLEAYVAPGATKIIQTGGVHVSGLSSDLTLSEPWNALIYWLSTIF</sequence>
<dbReference type="PANTHER" id="PTHR37324">
    <property type="entry name" value="PTS SYSTEM GALACTITOL-SPECIFIC EIIC COMPONENT"/>
    <property type="match status" value="1"/>
</dbReference>
<dbReference type="GO" id="GO:0005886">
    <property type="term" value="C:plasma membrane"/>
    <property type="evidence" value="ECO:0007669"/>
    <property type="project" value="UniProtKB-SubCell"/>
</dbReference>
<evidence type="ECO:0000313" key="11">
    <source>
        <dbReference type="EMBL" id="UZX30308.1"/>
    </source>
</evidence>
<evidence type="ECO:0000259" key="10">
    <source>
        <dbReference type="PROSITE" id="PS51104"/>
    </source>
</evidence>
<dbReference type="GO" id="GO:0009401">
    <property type="term" value="P:phosphoenolpyruvate-dependent sugar phosphotransferase system"/>
    <property type="evidence" value="ECO:0007669"/>
    <property type="project" value="UniProtKB-KW"/>
</dbReference>
<dbReference type="Pfam" id="PF03611">
    <property type="entry name" value="EIIC-GAT"/>
    <property type="match status" value="1"/>
</dbReference>
<dbReference type="Proteomes" id="UP001164557">
    <property type="component" value="Chromosome"/>
</dbReference>
<gene>
    <name evidence="11" type="ORF">LDX53_03685</name>
</gene>
<proteinExistence type="predicted"/>
<feature type="transmembrane region" description="Helical" evidence="9">
    <location>
        <begin position="43"/>
        <end position="63"/>
    </location>
</feature>
<dbReference type="PIRSF" id="PIRSF006304">
    <property type="entry name" value="GatC"/>
    <property type="match status" value="1"/>
</dbReference>
<dbReference type="PROSITE" id="PS51104">
    <property type="entry name" value="PTS_EIIC_TYPE_2"/>
    <property type="match status" value="1"/>
</dbReference>
<keyword evidence="6 9" id="KW-0812">Transmembrane</keyword>
<keyword evidence="2" id="KW-0813">Transport</keyword>
<evidence type="ECO:0000256" key="2">
    <source>
        <dbReference type="ARBA" id="ARBA00022448"/>
    </source>
</evidence>
<feature type="domain" description="PTS EIIC type-2" evidence="10">
    <location>
        <begin position="8"/>
        <end position="416"/>
    </location>
</feature>
<accession>A0AA47GHL7</accession>
<feature type="transmembrane region" description="Helical" evidence="9">
    <location>
        <begin position="182"/>
        <end position="200"/>
    </location>
</feature>
<feature type="transmembrane region" description="Helical" evidence="9">
    <location>
        <begin position="220"/>
        <end position="239"/>
    </location>
</feature>
<keyword evidence="12" id="KW-1185">Reference proteome</keyword>
<keyword evidence="7 9" id="KW-1133">Transmembrane helix</keyword>
<keyword evidence="5" id="KW-0598">Phosphotransferase system</keyword>
<reference evidence="11" key="1">
    <citation type="submission" date="2021-09" db="EMBL/GenBank/DDBJ databases">
        <title>Lactobacillus species from Apis mellifera, Switzerland.</title>
        <authorList>
            <person name="Pfister J."/>
            <person name="Brown A."/>
            <person name="Neumann P."/>
            <person name="Collaud A."/>
            <person name="Retschnig G."/>
            <person name="Perreten V."/>
        </authorList>
    </citation>
    <scope>NUCLEOTIDE SEQUENCE</scope>
    <source>
        <strain evidence="11">IBH002</strain>
    </source>
</reference>
<comment type="subcellular location">
    <subcellularLocation>
        <location evidence="1">Cell membrane</location>
        <topology evidence="1">Multi-pass membrane protein</topology>
    </subcellularLocation>
</comment>
<dbReference type="RefSeq" id="WP_046327002.1">
    <property type="nucleotide sequence ID" value="NZ_CP084389.1"/>
</dbReference>